<dbReference type="EMBL" id="JAHCVI010000001">
    <property type="protein sequence ID" value="KAG7293348.1"/>
    <property type="molecule type" value="Genomic_DNA"/>
</dbReference>
<name>A0AAD4F9U4_9PEZI</name>
<dbReference type="PANTHER" id="PTHR35043:SF8">
    <property type="entry name" value="DUF4220 DOMAIN-CONTAINING PROTEIN"/>
    <property type="match status" value="1"/>
</dbReference>
<evidence type="ECO:0000313" key="2">
    <source>
        <dbReference type="EMBL" id="KAG7293348.1"/>
    </source>
</evidence>
<accession>A0AAD4F9U4</accession>
<proteinExistence type="predicted"/>
<keyword evidence="1" id="KW-0472">Membrane</keyword>
<keyword evidence="1" id="KW-0812">Transmembrane</keyword>
<protein>
    <submittedName>
        <fullName evidence="2">Uncharacterized protein</fullName>
    </submittedName>
</protein>
<gene>
    <name evidence="2" type="ORF">NEMBOFW57_003396</name>
</gene>
<dbReference type="AlphaFoldDB" id="A0AAD4F9U4"/>
<evidence type="ECO:0000313" key="3">
    <source>
        <dbReference type="Proteomes" id="UP001197093"/>
    </source>
</evidence>
<comment type="caution">
    <text evidence="2">The sequence shown here is derived from an EMBL/GenBank/DDBJ whole genome shotgun (WGS) entry which is preliminary data.</text>
</comment>
<feature type="transmembrane region" description="Helical" evidence="1">
    <location>
        <begin position="277"/>
        <end position="299"/>
    </location>
</feature>
<reference evidence="2" key="1">
    <citation type="submission" date="2023-02" db="EMBL/GenBank/DDBJ databases">
        <authorList>
            <person name="Palmer J.M."/>
        </authorList>
    </citation>
    <scope>NUCLEOTIDE SEQUENCE</scope>
    <source>
        <strain evidence="2">FW57</strain>
    </source>
</reference>
<feature type="transmembrane region" description="Helical" evidence="1">
    <location>
        <begin position="31"/>
        <end position="51"/>
    </location>
</feature>
<dbReference type="Proteomes" id="UP001197093">
    <property type="component" value="Unassembled WGS sequence"/>
</dbReference>
<evidence type="ECO:0000256" key="1">
    <source>
        <dbReference type="SAM" id="Phobius"/>
    </source>
</evidence>
<dbReference type="PANTHER" id="PTHR35043">
    <property type="entry name" value="TRANSCRIPTION FACTOR DOMAIN-CONTAINING PROTEIN"/>
    <property type="match status" value="1"/>
</dbReference>
<feature type="transmembrane region" description="Helical" evidence="1">
    <location>
        <begin position="311"/>
        <end position="331"/>
    </location>
</feature>
<keyword evidence="1" id="KW-1133">Transmembrane helix</keyword>
<sequence>MTISLALATEQNLEDTQGWTSSPNTRGSIDIIWSCFITIFLCGWTSIYVNVPPLGAGKLKQFERKFMVFLEALAGPEFIFHTALSQYISARRSVKEFEEPGYQGWTTRHGFFADMGGFVLDPPDFVPFPLTVSQLHYLVCHGYVDYTAVHLSHAEINDRNKLDGISRLITSAQLFWSVLNITARWITGLSITTLEISTLGFVFCSLCTRPMTEILIKAGPGASEPYRDTPMDFAKRNPHWFGVIWHYCVQWPAKFGVPFHPLKRPIDKVWDDEFGELGVLGNFALMIVQLGFSGIHIAAWNFHFPTRTEAFLWHLTSVYIMASMVATWALLSYSFELHPKLVDCWRRRKSGHRI</sequence>
<organism evidence="2 3">
    <name type="scientific">Staphylotrichum longicolle</name>
    <dbReference type="NCBI Taxonomy" id="669026"/>
    <lineage>
        <taxon>Eukaryota</taxon>
        <taxon>Fungi</taxon>
        <taxon>Dikarya</taxon>
        <taxon>Ascomycota</taxon>
        <taxon>Pezizomycotina</taxon>
        <taxon>Sordariomycetes</taxon>
        <taxon>Sordariomycetidae</taxon>
        <taxon>Sordariales</taxon>
        <taxon>Chaetomiaceae</taxon>
        <taxon>Staphylotrichum</taxon>
    </lineage>
</organism>
<keyword evidence="3" id="KW-1185">Reference proteome</keyword>